<dbReference type="Gene3D" id="2.60.40.150">
    <property type="entry name" value="C2 domain"/>
    <property type="match status" value="2"/>
</dbReference>
<dbReference type="PROSITE" id="PS50004">
    <property type="entry name" value="C2"/>
    <property type="match status" value="2"/>
</dbReference>
<feature type="domain" description="C2" evidence="2">
    <location>
        <begin position="327"/>
        <end position="468"/>
    </location>
</feature>
<dbReference type="CDD" id="cd08408">
    <property type="entry name" value="C2B_Synaptotagmin-14_16"/>
    <property type="match status" value="1"/>
</dbReference>
<dbReference type="GeneID" id="100902135"/>
<sequence length="475" mass="51649">MSPGRETPSGLATQPGLPFSFELAVFLVAVAMLLASLVVLYLYLNRRLCFGSHDKRKYSDYSSNTLADDTFCYYEDLSASSDSDEHLLNDNERSASVCSLDDRRETHPFTELNANLNYNSCSQTLSNPAIGAPTAAAATTLTSTVDAPTIKPASGQQEVPFAARDGGFLEVVINHDALARRVIVSLVQARKLPVKTQGGASSYRVKVTAITSKETANDKIMKHTSKVKQANQQGNCIFNEDLVFSRISSDSLACVTLRFRIYSAQERLTRRRRLISEATMVLSQAHLGETLTLAFEARTPATNGSDSEQSDSSTGSLNSLQHVGLSASPELLVGLAYNGTTGRLSVEVIGGSHLGVLPGIPHVKSCPNPDTFVKLSLLSSAGREIASSKTSVRRGQADPVYKETFVFQVALFQLTDVTLILSAYKRNSMKRKQLIGWVSFGLNASSDTQLVHWSDMRDGRGEQIARWNTLIQTPA</sequence>
<dbReference type="InterPro" id="IPR043541">
    <property type="entry name" value="SYT14/14L/16"/>
</dbReference>
<gene>
    <name evidence="4" type="primary">LOC100902135</name>
</gene>
<keyword evidence="1" id="KW-0812">Transmembrane</keyword>
<dbReference type="InterPro" id="IPR000008">
    <property type="entry name" value="C2_dom"/>
</dbReference>
<dbReference type="PANTHER" id="PTHR46129:SF2">
    <property type="entry name" value="SYNAPTOTAGMIN 14, ISOFORM D"/>
    <property type="match status" value="1"/>
</dbReference>
<keyword evidence="1" id="KW-1133">Transmembrane helix</keyword>
<dbReference type="Pfam" id="PF00168">
    <property type="entry name" value="C2"/>
    <property type="match status" value="2"/>
</dbReference>
<dbReference type="GO" id="GO:0005543">
    <property type="term" value="F:phospholipid binding"/>
    <property type="evidence" value="ECO:0007669"/>
    <property type="project" value="TreeGrafter"/>
</dbReference>
<proteinExistence type="predicted"/>
<keyword evidence="1" id="KW-0472">Membrane</keyword>
<evidence type="ECO:0000256" key="1">
    <source>
        <dbReference type="SAM" id="Phobius"/>
    </source>
</evidence>
<accession>A0AAJ6QV79</accession>
<evidence type="ECO:0000313" key="3">
    <source>
        <dbReference type="Proteomes" id="UP000694867"/>
    </source>
</evidence>
<dbReference type="KEGG" id="goe:100902135"/>
<dbReference type="Proteomes" id="UP000694867">
    <property type="component" value="Unplaced"/>
</dbReference>
<dbReference type="InterPro" id="IPR035892">
    <property type="entry name" value="C2_domain_sf"/>
</dbReference>
<evidence type="ECO:0000259" key="2">
    <source>
        <dbReference type="PROSITE" id="PS50004"/>
    </source>
</evidence>
<protein>
    <submittedName>
        <fullName evidence="4">Synaptotagmin-14</fullName>
    </submittedName>
</protein>
<dbReference type="SUPFAM" id="SSF49562">
    <property type="entry name" value="C2 domain (Calcium/lipid-binding domain, CaLB)"/>
    <property type="match status" value="2"/>
</dbReference>
<dbReference type="CTD" id="255928"/>
<reference evidence="4" key="1">
    <citation type="submission" date="2025-08" db="UniProtKB">
        <authorList>
            <consortium name="RefSeq"/>
        </authorList>
    </citation>
    <scope>IDENTIFICATION</scope>
</reference>
<organism evidence="3 4">
    <name type="scientific">Galendromus occidentalis</name>
    <name type="common">western predatory mite</name>
    <dbReference type="NCBI Taxonomy" id="34638"/>
    <lineage>
        <taxon>Eukaryota</taxon>
        <taxon>Metazoa</taxon>
        <taxon>Ecdysozoa</taxon>
        <taxon>Arthropoda</taxon>
        <taxon>Chelicerata</taxon>
        <taxon>Arachnida</taxon>
        <taxon>Acari</taxon>
        <taxon>Parasitiformes</taxon>
        <taxon>Mesostigmata</taxon>
        <taxon>Gamasina</taxon>
        <taxon>Phytoseioidea</taxon>
        <taxon>Phytoseiidae</taxon>
        <taxon>Typhlodrominae</taxon>
        <taxon>Galendromus</taxon>
    </lineage>
</organism>
<dbReference type="AlphaFoldDB" id="A0AAJ6QV79"/>
<feature type="domain" description="C2" evidence="2">
    <location>
        <begin position="165"/>
        <end position="295"/>
    </location>
</feature>
<dbReference type="PANTHER" id="PTHR46129">
    <property type="entry name" value="SYNAPTOTAGMIN 14, ISOFORM D"/>
    <property type="match status" value="1"/>
</dbReference>
<dbReference type="SMART" id="SM00239">
    <property type="entry name" value="C2"/>
    <property type="match status" value="2"/>
</dbReference>
<feature type="transmembrane region" description="Helical" evidence="1">
    <location>
        <begin position="21"/>
        <end position="44"/>
    </location>
</feature>
<name>A0AAJ6QV79_9ACAR</name>
<dbReference type="RefSeq" id="XP_003744991.1">
    <property type="nucleotide sequence ID" value="XM_003744943.1"/>
</dbReference>
<evidence type="ECO:0000313" key="4">
    <source>
        <dbReference type="RefSeq" id="XP_003744991.1"/>
    </source>
</evidence>
<keyword evidence="3" id="KW-1185">Reference proteome</keyword>